<accession>A0ACB8QBP8</accession>
<comment type="caution">
    <text evidence="1">The sequence shown here is derived from an EMBL/GenBank/DDBJ whole genome shotgun (WGS) entry which is preliminary data.</text>
</comment>
<gene>
    <name evidence="1" type="ORF">K488DRAFT_57005</name>
</gene>
<dbReference type="EMBL" id="MU273694">
    <property type="protein sequence ID" value="KAI0029172.1"/>
    <property type="molecule type" value="Genomic_DNA"/>
</dbReference>
<sequence>PEDVLDRTGPEIAQTSAAATQHASSALLQPALQPTPVMEAPDEGVIMRDRMFVRVSLTKDLSVGAGFDEETNRLAQYIEPWDWLEFMVVWRPGRIELYDDYNIPLKERVLGHKRLAYSIPLRAAKLTLYSFTDLSFCIACRAEISQNGVRTDIPWFRSISVSLFIFKAKNRSRATDWIMRLWRRLGGQLPSYVEVRSPVMDVSLKVDIPSTDEDTDAAIFSHDNLVKLCKRTLSSMPDWKYILETRLAEGAKLELAWRADTELDWVWWRDDIKGRPRDWAVLSGLALNQPGNPARLEIRIGEHFPSFLHLQDGSRLYEPQPIEGFLSRVKPRSRQSQEVYLTVHDGLLFTLIPSRANQPLPPGVAPLPSFGDNKTNYHETLRLDEVRRGARQVALARGVMDLRQVLVVRRAFQVVPAPYEPTDVPAPGNATESVGLSVVAERDEGDELDTGGEAGLQRRGGDRGYARMRRCFELVMKTGEVVRFEAYSAHYAIEWIERLRELVRYWRLRHLADAQQEMDTVHLATGKQPITPRRHVNEDDSLHPPDPLADPSAVLPYLSFMYHWCIFESCRPITKTGRLYVRQGGKRKYQLVHLFIVNGHLVQFHISGPSTFHKRRGETIQLVDTYVVSGVLAAQALPAGEYQPNAPTTARRYRDGLENNDREEDTLFIVIYYPHTFRADMDMNHAPVPTLGTTRSMLVCRARSRVERDLWCWALNTEIEKVARAHKDREEALRTTGGLYVWKDSEGKRRGGCQERREEDGNEDVCQE</sequence>
<evidence type="ECO:0000313" key="2">
    <source>
        <dbReference type="Proteomes" id="UP000814128"/>
    </source>
</evidence>
<name>A0ACB8QBP8_9AGAM</name>
<reference evidence="1" key="2">
    <citation type="journal article" date="2022" name="New Phytol.">
        <title>Evolutionary transition to the ectomycorrhizal habit in the genomes of a hyperdiverse lineage of mushroom-forming fungi.</title>
        <authorList>
            <person name="Looney B."/>
            <person name="Miyauchi S."/>
            <person name="Morin E."/>
            <person name="Drula E."/>
            <person name="Courty P.E."/>
            <person name="Kohler A."/>
            <person name="Kuo A."/>
            <person name="LaButti K."/>
            <person name="Pangilinan J."/>
            <person name="Lipzen A."/>
            <person name="Riley R."/>
            <person name="Andreopoulos W."/>
            <person name="He G."/>
            <person name="Johnson J."/>
            <person name="Nolan M."/>
            <person name="Tritt A."/>
            <person name="Barry K.W."/>
            <person name="Grigoriev I.V."/>
            <person name="Nagy L.G."/>
            <person name="Hibbett D."/>
            <person name="Henrissat B."/>
            <person name="Matheny P.B."/>
            <person name="Labbe J."/>
            <person name="Martin F.M."/>
        </authorList>
    </citation>
    <scope>NUCLEOTIDE SEQUENCE</scope>
    <source>
        <strain evidence="1">EC-137</strain>
    </source>
</reference>
<reference evidence="1" key="1">
    <citation type="submission" date="2021-02" db="EMBL/GenBank/DDBJ databases">
        <authorList>
            <consortium name="DOE Joint Genome Institute"/>
            <person name="Ahrendt S."/>
            <person name="Looney B.P."/>
            <person name="Miyauchi S."/>
            <person name="Morin E."/>
            <person name="Drula E."/>
            <person name="Courty P.E."/>
            <person name="Chicoki N."/>
            <person name="Fauchery L."/>
            <person name="Kohler A."/>
            <person name="Kuo A."/>
            <person name="Labutti K."/>
            <person name="Pangilinan J."/>
            <person name="Lipzen A."/>
            <person name="Riley R."/>
            <person name="Andreopoulos W."/>
            <person name="He G."/>
            <person name="Johnson J."/>
            <person name="Barry K.W."/>
            <person name="Grigoriev I.V."/>
            <person name="Nagy L."/>
            <person name="Hibbett D."/>
            <person name="Henrissat B."/>
            <person name="Matheny P.B."/>
            <person name="Labbe J."/>
            <person name="Martin F."/>
        </authorList>
    </citation>
    <scope>NUCLEOTIDE SEQUENCE</scope>
    <source>
        <strain evidence="1">EC-137</strain>
    </source>
</reference>
<feature type="non-terminal residue" evidence="1">
    <location>
        <position position="1"/>
    </location>
</feature>
<dbReference type="Proteomes" id="UP000814128">
    <property type="component" value="Unassembled WGS sequence"/>
</dbReference>
<proteinExistence type="predicted"/>
<protein>
    <submittedName>
        <fullName evidence="1">Uncharacterized protein</fullName>
    </submittedName>
</protein>
<organism evidence="1 2">
    <name type="scientific">Vararia minispora EC-137</name>
    <dbReference type="NCBI Taxonomy" id="1314806"/>
    <lineage>
        <taxon>Eukaryota</taxon>
        <taxon>Fungi</taxon>
        <taxon>Dikarya</taxon>
        <taxon>Basidiomycota</taxon>
        <taxon>Agaricomycotina</taxon>
        <taxon>Agaricomycetes</taxon>
        <taxon>Russulales</taxon>
        <taxon>Lachnocladiaceae</taxon>
        <taxon>Vararia</taxon>
    </lineage>
</organism>
<keyword evidence="2" id="KW-1185">Reference proteome</keyword>
<evidence type="ECO:0000313" key="1">
    <source>
        <dbReference type="EMBL" id="KAI0029172.1"/>
    </source>
</evidence>